<accession>A0A8K0KKB6</accession>
<dbReference type="EMBL" id="KZ308748">
    <property type="protein sequence ID" value="KAG8233833.1"/>
    <property type="molecule type" value="Genomic_DNA"/>
</dbReference>
<reference evidence="2" key="1">
    <citation type="submission" date="2013-04" db="EMBL/GenBank/DDBJ databases">
        <authorList>
            <person name="Qu J."/>
            <person name="Murali S.C."/>
            <person name="Bandaranaike D."/>
            <person name="Bellair M."/>
            <person name="Blankenburg K."/>
            <person name="Chao H."/>
            <person name="Dinh H."/>
            <person name="Doddapaneni H."/>
            <person name="Downs B."/>
            <person name="Dugan-Rocha S."/>
            <person name="Elkadiri S."/>
            <person name="Gnanaolivu R.D."/>
            <person name="Hernandez B."/>
            <person name="Javaid M."/>
            <person name="Jayaseelan J.C."/>
            <person name="Lee S."/>
            <person name="Li M."/>
            <person name="Ming W."/>
            <person name="Munidasa M."/>
            <person name="Muniz J."/>
            <person name="Nguyen L."/>
            <person name="Ongeri F."/>
            <person name="Osuji N."/>
            <person name="Pu L.-L."/>
            <person name="Puazo M."/>
            <person name="Qu C."/>
            <person name="Quiroz J."/>
            <person name="Raj R."/>
            <person name="Weissenberger G."/>
            <person name="Xin Y."/>
            <person name="Zou X."/>
            <person name="Han Y."/>
            <person name="Richards S."/>
            <person name="Worley K."/>
            <person name="Muzny D."/>
            <person name="Gibbs R."/>
        </authorList>
    </citation>
    <scope>NUCLEOTIDE SEQUENCE</scope>
    <source>
        <strain evidence="2">Sampled in the wild</strain>
    </source>
</reference>
<gene>
    <name evidence="2" type="ORF">J437_LFUL006856</name>
</gene>
<keyword evidence="3" id="KW-1185">Reference proteome</keyword>
<feature type="domain" description="PiggyBac transposable element-derived protein" evidence="1">
    <location>
        <begin position="7"/>
        <end position="197"/>
    </location>
</feature>
<dbReference type="AlphaFoldDB" id="A0A8K0KKB6"/>
<dbReference type="OrthoDB" id="6750944at2759"/>
<dbReference type="Pfam" id="PF13843">
    <property type="entry name" value="DDE_Tnp_1_7"/>
    <property type="match status" value="1"/>
</dbReference>
<dbReference type="PANTHER" id="PTHR46599:SF3">
    <property type="entry name" value="PIGGYBAC TRANSPOSABLE ELEMENT-DERIVED PROTEIN 4"/>
    <property type="match status" value="1"/>
</dbReference>
<evidence type="ECO:0000259" key="1">
    <source>
        <dbReference type="Pfam" id="PF13843"/>
    </source>
</evidence>
<dbReference type="Proteomes" id="UP000792457">
    <property type="component" value="Unassembled WGS sequence"/>
</dbReference>
<sequence>MRPRSDMRKWKDTDKSEIQKFLAVLFIMGINHLPNTHMYQNERICKTTTRARFEILLKCFHLNENNGAEKNDRLSKLRPLLELICNKFKTTLVPGESIVVDETLVPWRGRLMFRQYIPGKSHKYGVKLYKLCTPEGYTYGLKVYTGKEPASHKSGFGHGHDIVMELVDGLLDEERTVYMDNYFMSVPLCEKLLCRKTCLWNTA</sequence>
<dbReference type="PANTHER" id="PTHR46599">
    <property type="entry name" value="PIGGYBAC TRANSPOSABLE ELEMENT-DERIVED PROTEIN 4"/>
    <property type="match status" value="1"/>
</dbReference>
<comment type="caution">
    <text evidence="2">The sequence shown here is derived from an EMBL/GenBank/DDBJ whole genome shotgun (WGS) entry which is preliminary data.</text>
</comment>
<protein>
    <recommendedName>
        <fullName evidence="1">PiggyBac transposable element-derived protein domain-containing protein</fullName>
    </recommendedName>
</protein>
<reference evidence="2" key="2">
    <citation type="submission" date="2017-10" db="EMBL/GenBank/DDBJ databases">
        <title>Ladona fulva Genome sequencing and assembly.</title>
        <authorList>
            <person name="Murali S."/>
            <person name="Richards S."/>
            <person name="Bandaranaike D."/>
            <person name="Bellair M."/>
            <person name="Blankenburg K."/>
            <person name="Chao H."/>
            <person name="Dinh H."/>
            <person name="Doddapaneni H."/>
            <person name="Dugan-Rocha S."/>
            <person name="Elkadiri S."/>
            <person name="Gnanaolivu R."/>
            <person name="Hernandez B."/>
            <person name="Skinner E."/>
            <person name="Javaid M."/>
            <person name="Lee S."/>
            <person name="Li M."/>
            <person name="Ming W."/>
            <person name="Munidasa M."/>
            <person name="Muniz J."/>
            <person name="Nguyen L."/>
            <person name="Hughes D."/>
            <person name="Osuji N."/>
            <person name="Pu L.-L."/>
            <person name="Puazo M."/>
            <person name="Qu C."/>
            <person name="Quiroz J."/>
            <person name="Raj R."/>
            <person name="Weissenberger G."/>
            <person name="Xin Y."/>
            <person name="Zou X."/>
            <person name="Han Y."/>
            <person name="Worley K."/>
            <person name="Muzny D."/>
            <person name="Gibbs R."/>
        </authorList>
    </citation>
    <scope>NUCLEOTIDE SEQUENCE</scope>
    <source>
        <strain evidence="2">Sampled in the wild</strain>
    </source>
</reference>
<name>A0A8K0KKB6_LADFU</name>
<proteinExistence type="predicted"/>
<dbReference type="InterPro" id="IPR029526">
    <property type="entry name" value="PGBD"/>
</dbReference>
<evidence type="ECO:0000313" key="2">
    <source>
        <dbReference type="EMBL" id="KAG8233833.1"/>
    </source>
</evidence>
<evidence type="ECO:0000313" key="3">
    <source>
        <dbReference type="Proteomes" id="UP000792457"/>
    </source>
</evidence>
<organism evidence="2 3">
    <name type="scientific">Ladona fulva</name>
    <name type="common">Scarce chaser dragonfly</name>
    <name type="synonym">Libellula fulva</name>
    <dbReference type="NCBI Taxonomy" id="123851"/>
    <lineage>
        <taxon>Eukaryota</taxon>
        <taxon>Metazoa</taxon>
        <taxon>Ecdysozoa</taxon>
        <taxon>Arthropoda</taxon>
        <taxon>Hexapoda</taxon>
        <taxon>Insecta</taxon>
        <taxon>Pterygota</taxon>
        <taxon>Palaeoptera</taxon>
        <taxon>Odonata</taxon>
        <taxon>Epiprocta</taxon>
        <taxon>Anisoptera</taxon>
        <taxon>Libelluloidea</taxon>
        <taxon>Libellulidae</taxon>
        <taxon>Ladona</taxon>
    </lineage>
</organism>